<evidence type="ECO:0000313" key="7">
    <source>
        <dbReference type="Proteomes" id="UP000198809"/>
    </source>
</evidence>
<dbReference type="EMBL" id="CP076607">
    <property type="protein sequence ID" value="QWU14878.1"/>
    <property type="molecule type" value="Genomic_DNA"/>
</dbReference>
<dbReference type="GO" id="GO:0005975">
    <property type="term" value="P:carbohydrate metabolic process"/>
    <property type="evidence" value="ECO:0007669"/>
    <property type="project" value="InterPro"/>
</dbReference>
<proteinExistence type="inferred from homology"/>
<evidence type="ECO:0000256" key="1">
    <source>
        <dbReference type="ARBA" id="ARBA00009209"/>
    </source>
</evidence>
<evidence type="ECO:0000313" key="5">
    <source>
        <dbReference type="EMBL" id="QWU14878.1"/>
    </source>
</evidence>
<dbReference type="OrthoDB" id="9803461at2"/>
<dbReference type="InterPro" id="IPR008928">
    <property type="entry name" value="6-hairpin_glycosidase_sf"/>
</dbReference>
<evidence type="ECO:0000313" key="6">
    <source>
        <dbReference type="EMBL" id="SEO59040.1"/>
    </source>
</evidence>
<keyword evidence="2" id="KW-0378">Hydrolase</keyword>
<dbReference type="GO" id="GO:0004553">
    <property type="term" value="F:hydrolase activity, hydrolyzing O-glycosyl compounds"/>
    <property type="evidence" value="ECO:0007669"/>
    <property type="project" value="InterPro"/>
</dbReference>
<dbReference type="STRING" id="1333845.SAMN04487895_10952"/>
<reference evidence="6 7" key="1">
    <citation type="submission" date="2016-10" db="EMBL/GenBank/DDBJ databases">
        <authorList>
            <person name="de Groot N.N."/>
        </authorList>
    </citation>
    <scope>NUCLEOTIDE SEQUENCE [LARGE SCALE GENOMIC DNA]</scope>
    <source>
        <strain evidence="6 7">CGMCC 1.10238</strain>
    </source>
</reference>
<protein>
    <submittedName>
        <fullName evidence="5">Beta-glucanase</fullName>
    </submittedName>
    <submittedName>
        <fullName evidence="6">Endo-1,4-beta-D-glucanase Y</fullName>
    </submittedName>
</protein>
<dbReference type="RefSeq" id="WP_036598440.1">
    <property type="nucleotide sequence ID" value="NZ_CP076607.1"/>
</dbReference>
<sequence length="446" mass="50178">MKRVLLYITFLSLLSVSLHTVSVAEIKPQPRLSEGSTSAAVQPMHPFPEHVQYKRGVIKPNDVSQKQLDDDVRKKYDEWKNSYLKMHPKKSNQYYVFYNLEGAASPANAVSCSEGHGYGMLITALMAGYDPRAKEYFDGLYRFYKAHPSVSDPALMAWQQIKTKAGNIVNTPQSESDDGNRSATDGDMDIAYGLLLANEQWGSDGEIDYWSEAKAVIDAIMKKDVNHQKFNLKFGDWVNDNDTDYGLATRPSDFMMSHLKVFEEITGDKNWGKVINNTYKIINSISRKYSPTTGLLPDFVVWNRSAYAPAPANFLETDRDGYFSWNAARVPWRVPIDYLLTGDTRALGQVRKMNAWIQQKTSGNPKKIIAGYKLNGESLNDTDSAIAFSAPFAVSAMVDPSNQKWLNALWKSTVSSPTSNNTYYGNSIRLLCMITISGNWWDPTVI</sequence>
<dbReference type="EMBL" id="FODH01000009">
    <property type="protein sequence ID" value="SEO59040.1"/>
    <property type="molecule type" value="Genomic_DNA"/>
</dbReference>
<keyword evidence="4" id="KW-0732">Signal</keyword>
<keyword evidence="8" id="KW-1185">Reference proteome</keyword>
<dbReference type="Gene3D" id="1.50.10.10">
    <property type="match status" value="1"/>
</dbReference>
<organism evidence="6 7">
    <name type="scientific">Paenibacillus sophorae</name>
    <dbReference type="NCBI Taxonomy" id="1333845"/>
    <lineage>
        <taxon>Bacteria</taxon>
        <taxon>Bacillati</taxon>
        <taxon>Bacillota</taxon>
        <taxon>Bacilli</taxon>
        <taxon>Bacillales</taxon>
        <taxon>Paenibacillaceae</taxon>
        <taxon>Paenibacillus</taxon>
    </lineage>
</organism>
<evidence type="ECO:0000256" key="2">
    <source>
        <dbReference type="ARBA" id="ARBA00022801"/>
    </source>
</evidence>
<dbReference type="Proteomes" id="UP000198809">
    <property type="component" value="Unassembled WGS sequence"/>
</dbReference>
<evidence type="ECO:0000256" key="3">
    <source>
        <dbReference type="ARBA" id="ARBA00023295"/>
    </source>
</evidence>
<gene>
    <name evidence="5" type="ORF">KP014_23635</name>
    <name evidence="6" type="ORF">SAMN04487895_10952</name>
</gene>
<dbReference type="InterPro" id="IPR002037">
    <property type="entry name" value="Glyco_hydro_8"/>
</dbReference>
<name>A0A1H8QXI0_9BACL</name>
<feature type="signal peptide" evidence="4">
    <location>
        <begin position="1"/>
        <end position="20"/>
    </location>
</feature>
<evidence type="ECO:0000256" key="4">
    <source>
        <dbReference type="SAM" id="SignalP"/>
    </source>
</evidence>
<dbReference type="Pfam" id="PF01270">
    <property type="entry name" value="Glyco_hydro_8"/>
    <property type="match status" value="1"/>
</dbReference>
<dbReference type="Proteomes" id="UP000683429">
    <property type="component" value="Chromosome"/>
</dbReference>
<dbReference type="InterPro" id="IPR012341">
    <property type="entry name" value="6hp_glycosidase-like_sf"/>
</dbReference>
<comment type="similarity">
    <text evidence="1">Belongs to the glycosyl hydrolase 8 (cellulase D) family.</text>
</comment>
<dbReference type="PRINTS" id="PR00735">
    <property type="entry name" value="GLHYDRLASE8"/>
</dbReference>
<feature type="chain" id="PRO_5038836099" evidence="4">
    <location>
        <begin position="21"/>
        <end position="446"/>
    </location>
</feature>
<accession>A0A1H8QXI0</accession>
<reference evidence="5 8" key="2">
    <citation type="submission" date="2021-06" db="EMBL/GenBank/DDBJ databases">
        <title>Whole genome sequence of Paenibacillus sophorae DSM23020 for comparative genomics.</title>
        <authorList>
            <person name="Kim M.-J."/>
            <person name="Lee G."/>
            <person name="Shin J.-H."/>
        </authorList>
    </citation>
    <scope>NUCLEOTIDE SEQUENCE [LARGE SCALE GENOMIC DNA]</scope>
    <source>
        <strain evidence="5 8">DSM 23020</strain>
    </source>
</reference>
<evidence type="ECO:0000313" key="8">
    <source>
        <dbReference type="Proteomes" id="UP000683429"/>
    </source>
</evidence>
<keyword evidence="3" id="KW-0326">Glycosidase</keyword>
<dbReference type="SUPFAM" id="SSF48208">
    <property type="entry name" value="Six-hairpin glycosidases"/>
    <property type="match status" value="1"/>
</dbReference>
<dbReference type="AlphaFoldDB" id="A0A1H8QXI0"/>